<sequence length="151" mass="17703">MHKTIITYGTFDMFHIGHLKLLKKLKNMGDELIVAVSTEKFNLVKKKKILIPFEQRIEIVKNIKCVDRVIPEEAWGQKIKDIKKYGVDVFAIGNDWKGEFNFLSNYCEVVYLDRTEDISTTELKKSLIEFLSTSKEDFLSIFEVKKTKYDK</sequence>
<dbReference type="Pfam" id="PF01467">
    <property type="entry name" value="CTP_transf_like"/>
    <property type="match status" value="1"/>
</dbReference>
<dbReference type="InterPro" id="IPR014729">
    <property type="entry name" value="Rossmann-like_a/b/a_fold"/>
</dbReference>
<dbReference type="Proteomes" id="UP000002587">
    <property type="component" value="Chromosome"/>
</dbReference>
<dbReference type="KEGG" id="rma:Rmag_0893"/>
<feature type="domain" description="Cytidyltransferase-like" evidence="3">
    <location>
        <begin position="6"/>
        <end position="125"/>
    </location>
</feature>
<gene>
    <name evidence="4" type="ordered locus">Rmag_0893</name>
</gene>
<dbReference type="SUPFAM" id="SSF52374">
    <property type="entry name" value="Nucleotidylyl transferase"/>
    <property type="match status" value="1"/>
</dbReference>
<evidence type="ECO:0000313" key="5">
    <source>
        <dbReference type="Proteomes" id="UP000002587"/>
    </source>
</evidence>
<organism evidence="4 5">
    <name type="scientific">Ruthia magnifica subsp. Calyptogena magnifica</name>
    <dbReference type="NCBI Taxonomy" id="413404"/>
    <lineage>
        <taxon>Bacteria</taxon>
        <taxon>Pseudomonadati</taxon>
        <taxon>Pseudomonadota</taxon>
        <taxon>Gammaproteobacteria</taxon>
        <taxon>Candidatus Pseudothioglobaceae</taxon>
        <taxon>Candidatus Ruthturnera</taxon>
    </lineage>
</organism>
<dbReference type="HOGENOM" id="CLU_034585_2_2_6"/>
<proteinExistence type="predicted"/>
<dbReference type="OrthoDB" id="9802794at2"/>
<dbReference type="Gene3D" id="3.40.50.620">
    <property type="entry name" value="HUPs"/>
    <property type="match status" value="1"/>
</dbReference>
<dbReference type="AlphaFoldDB" id="A1AXF0"/>
<dbReference type="PANTHER" id="PTHR43793:SF1">
    <property type="entry name" value="FAD SYNTHASE"/>
    <property type="match status" value="1"/>
</dbReference>
<dbReference type="RefSeq" id="WP_011738232.1">
    <property type="nucleotide sequence ID" value="NC_008610.1"/>
</dbReference>
<dbReference type="GO" id="GO:0047348">
    <property type="term" value="F:glycerol-3-phosphate cytidylyltransferase activity"/>
    <property type="evidence" value="ECO:0007669"/>
    <property type="project" value="UniProtKB-EC"/>
</dbReference>
<protein>
    <submittedName>
        <fullName evidence="4">Glycerol-3-phosphate cytidylyltransferase</fullName>
        <ecNumber evidence="4">2.7.7.39</ecNumber>
    </submittedName>
</protein>
<keyword evidence="1 4" id="KW-0808">Transferase</keyword>
<name>A1AXF0_RUTMC</name>
<evidence type="ECO:0000256" key="2">
    <source>
        <dbReference type="ARBA" id="ARBA00022695"/>
    </source>
</evidence>
<dbReference type="PANTHER" id="PTHR43793">
    <property type="entry name" value="FAD SYNTHASE"/>
    <property type="match status" value="1"/>
</dbReference>
<dbReference type="InterPro" id="IPR004821">
    <property type="entry name" value="Cyt_trans-like"/>
</dbReference>
<keyword evidence="5" id="KW-1185">Reference proteome</keyword>
<evidence type="ECO:0000259" key="3">
    <source>
        <dbReference type="Pfam" id="PF01467"/>
    </source>
</evidence>
<dbReference type="InterPro" id="IPR050385">
    <property type="entry name" value="Archaeal_FAD_synthase"/>
</dbReference>
<keyword evidence="2 4" id="KW-0548">Nucleotidyltransferase</keyword>
<dbReference type="STRING" id="413404.Rmag_0893"/>
<reference evidence="4 5" key="1">
    <citation type="journal article" date="2007" name="Science">
        <title>The Calyptogena magnifica chemoautotrophic symbiont genome.</title>
        <authorList>
            <person name="Newton I.L.G."/>
            <person name="Woyke T."/>
            <person name="Auchtung T.A."/>
            <person name="Dilly G.F."/>
            <person name="Dutton R.J."/>
            <person name="Fisher M.C."/>
            <person name="Fontanez K.M."/>
            <person name="Lau E."/>
            <person name="Stewart F.J."/>
            <person name="Richardson P.M."/>
            <person name="Barry K.W."/>
            <person name="Saunders E."/>
            <person name="Detter J.C."/>
            <person name="Wu D."/>
            <person name="Eisen J.A."/>
            <person name="Cavanaugh C.M."/>
        </authorList>
    </citation>
    <scope>NUCLEOTIDE SEQUENCE [LARGE SCALE GENOMIC DNA]</scope>
    <source>
        <strain evidence="4 5">Cm</strain>
    </source>
</reference>
<dbReference type="eggNOG" id="COG0615">
    <property type="taxonomic scope" value="Bacteria"/>
</dbReference>
<dbReference type="EMBL" id="CP000488">
    <property type="protein sequence ID" value="ABL02607.1"/>
    <property type="molecule type" value="Genomic_DNA"/>
</dbReference>
<evidence type="ECO:0000256" key="1">
    <source>
        <dbReference type="ARBA" id="ARBA00022679"/>
    </source>
</evidence>
<dbReference type="NCBIfam" id="TIGR00125">
    <property type="entry name" value="cyt_tran_rel"/>
    <property type="match status" value="1"/>
</dbReference>
<dbReference type="EC" id="2.7.7.39" evidence="4"/>
<evidence type="ECO:0000313" key="4">
    <source>
        <dbReference type="EMBL" id="ABL02607.1"/>
    </source>
</evidence>
<accession>A1AXF0</accession>